<dbReference type="OrthoDB" id="5499754at2"/>
<dbReference type="PANTHER" id="PTHR14239:SF10">
    <property type="entry name" value="REDUCTASE"/>
    <property type="match status" value="1"/>
</dbReference>
<dbReference type="Proteomes" id="UP000253772">
    <property type="component" value="Chromosome c2"/>
</dbReference>
<dbReference type="RefSeq" id="WP_017511539.1">
    <property type="nucleotide sequence ID" value="NZ_CP037901.1"/>
</dbReference>
<evidence type="ECO:0000259" key="2">
    <source>
        <dbReference type="Pfam" id="PF03807"/>
    </source>
</evidence>
<reference evidence="3 4" key="1">
    <citation type="submission" date="2019-03" db="EMBL/GenBank/DDBJ databases">
        <title>Comparative insights into the high quality Complete genome sequence of highly metal resistant Cupriavidus metallidurans strain BS1 isolated from a gold-copper mine.</title>
        <authorList>
            <person name="Mazhar H.S."/>
            <person name="Rensing C."/>
        </authorList>
    </citation>
    <scope>NUCLEOTIDE SEQUENCE [LARGE SCALE GENOMIC DNA]</scope>
    <source>
        <strain evidence="3 4">BS1</strain>
    </source>
</reference>
<name>A0A482IX88_9BURK</name>
<dbReference type="AlphaFoldDB" id="A0A482IX88"/>
<dbReference type="PROSITE" id="PS51318">
    <property type="entry name" value="TAT"/>
    <property type="match status" value="1"/>
</dbReference>
<gene>
    <name evidence="3" type="ORF">DDF84_029430</name>
</gene>
<keyword evidence="1" id="KW-0560">Oxidoreductase</keyword>
<evidence type="ECO:0000313" key="4">
    <source>
        <dbReference type="Proteomes" id="UP000253772"/>
    </source>
</evidence>
<dbReference type="InterPro" id="IPR051267">
    <property type="entry name" value="STEAP_metalloreductase"/>
</dbReference>
<sequence length="249" mass="25718">MSQTGKGFRSERRGFLIGVASAALGAVALPASAQSLRGKPRSKIGVIGAGHIGGTIGGIWVGVGHPVMFSSRHPEELKPLVEKLGSLAQAGTVDQALEFSNVVLLAVPYGALPELGSQHDWKGKIVLDATNAVAPRDGAIVEEVKANGIGVTTAKYLPGARVVRVFNFTSAGSFARESNRKGPLMAVPMAGNDAGALIIAGRLVRDAGFQPVVVGGLSSADRFAPGGKLFHMEGTEAEFRRAMAQNSAP</sequence>
<protein>
    <submittedName>
        <fullName evidence="3">NADP oxidoreductase</fullName>
    </submittedName>
</protein>
<proteinExistence type="predicted"/>
<dbReference type="PANTHER" id="PTHR14239">
    <property type="entry name" value="DUDULIN-RELATED"/>
    <property type="match status" value="1"/>
</dbReference>
<dbReference type="InterPro" id="IPR036291">
    <property type="entry name" value="NAD(P)-bd_dom_sf"/>
</dbReference>
<dbReference type="Gene3D" id="3.40.50.720">
    <property type="entry name" value="NAD(P)-binding Rossmann-like Domain"/>
    <property type="match status" value="1"/>
</dbReference>
<dbReference type="SUPFAM" id="SSF51735">
    <property type="entry name" value="NAD(P)-binding Rossmann-fold domains"/>
    <property type="match status" value="1"/>
</dbReference>
<accession>A0A482IX88</accession>
<feature type="domain" description="Pyrroline-5-carboxylate reductase catalytic N-terminal" evidence="2">
    <location>
        <begin position="43"/>
        <end position="131"/>
    </location>
</feature>
<dbReference type="GO" id="GO:0016491">
    <property type="term" value="F:oxidoreductase activity"/>
    <property type="evidence" value="ECO:0007669"/>
    <property type="project" value="UniProtKB-KW"/>
</dbReference>
<dbReference type="InterPro" id="IPR006311">
    <property type="entry name" value="TAT_signal"/>
</dbReference>
<evidence type="ECO:0000256" key="1">
    <source>
        <dbReference type="ARBA" id="ARBA00023002"/>
    </source>
</evidence>
<dbReference type="EMBL" id="CP037901">
    <property type="protein sequence ID" value="QBP13705.1"/>
    <property type="molecule type" value="Genomic_DNA"/>
</dbReference>
<dbReference type="Pfam" id="PF03807">
    <property type="entry name" value="F420_oxidored"/>
    <property type="match status" value="1"/>
</dbReference>
<organism evidence="3 4">
    <name type="scientific">Cupriavidus metallidurans</name>
    <dbReference type="NCBI Taxonomy" id="119219"/>
    <lineage>
        <taxon>Bacteria</taxon>
        <taxon>Pseudomonadati</taxon>
        <taxon>Pseudomonadota</taxon>
        <taxon>Betaproteobacteria</taxon>
        <taxon>Burkholderiales</taxon>
        <taxon>Burkholderiaceae</taxon>
        <taxon>Cupriavidus</taxon>
    </lineage>
</organism>
<dbReference type="InterPro" id="IPR028939">
    <property type="entry name" value="P5C_Rdtase_cat_N"/>
</dbReference>
<evidence type="ECO:0000313" key="3">
    <source>
        <dbReference type="EMBL" id="QBP13705.1"/>
    </source>
</evidence>